<evidence type="ECO:0000259" key="4">
    <source>
        <dbReference type="Pfam" id="PF03328"/>
    </source>
</evidence>
<feature type="domain" description="HpcH/HpaI aldolase/citrate lyase" evidence="4">
    <location>
        <begin position="20"/>
        <end position="240"/>
    </location>
</feature>
<reference evidence="5 6" key="1">
    <citation type="submission" date="2020-04" db="EMBL/GenBank/DDBJ databases">
        <authorList>
            <person name="Yoon J."/>
        </authorList>
    </citation>
    <scope>NUCLEOTIDE SEQUENCE [LARGE SCALE GENOMIC DNA]</scope>
    <source>
        <strain evidence="5 6">KMU-115</strain>
    </source>
</reference>
<keyword evidence="6" id="KW-1185">Reference proteome</keyword>
<organism evidence="5 6">
    <name type="scientific">Roseicyclus persicicus</name>
    <dbReference type="NCBI Taxonomy" id="2650661"/>
    <lineage>
        <taxon>Bacteria</taxon>
        <taxon>Pseudomonadati</taxon>
        <taxon>Pseudomonadota</taxon>
        <taxon>Alphaproteobacteria</taxon>
        <taxon>Rhodobacterales</taxon>
        <taxon>Roseobacteraceae</taxon>
        <taxon>Roseicyclus</taxon>
    </lineage>
</organism>
<proteinExistence type="inferred from homology"/>
<dbReference type="AlphaFoldDB" id="A0A7X6H388"/>
<dbReference type="GO" id="GO:0016832">
    <property type="term" value="F:aldehyde-lyase activity"/>
    <property type="evidence" value="ECO:0007669"/>
    <property type="project" value="TreeGrafter"/>
</dbReference>
<dbReference type="GO" id="GO:0046872">
    <property type="term" value="F:metal ion binding"/>
    <property type="evidence" value="ECO:0007669"/>
    <property type="project" value="UniProtKB-KW"/>
</dbReference>
<evidence type="ECO:0000313" key="5">
    <source>
        <dbReference type="EMBL" id="NKX46061.1"/>
    </source>
</evidence>
<keyword evidence="2" id="KW-0479">Metal-binding</keyword>
<dbReference type="Pfam" id="PF03328">
    <property type="entry name" value="HpcH_HpaI"/>
    <property type="match status" value="1"/>
</dbReference>
<sequence length="253" mass="26565">MPAPKNRLKQAMAEGKLLRGLWLALGSEPLTEIAGRAGFDWCLVDGEHAPFDPAMIRRQIIALENTGTPAIVRVPGNADWILKQVLDVGAQTVMVPMVNSAEEARAAVRACRYPPQGIRGDGGYTMRASGYGAVPDYASTANAEVCVIVQAETRAALDNLAEIAAVDGVDCVLFGPADLAADLGYRDNPTAPEFWQEIRRGIGVIRAAGKAAGIFAPPQRNAEMVAAGVTVLSLGSDAALATATLQALARSET</sequence>
<evidence type="ECO:0000256" key="3">
    <source>
        <dbReference type="ARBA" id="ARBA00023239"/>
    </source>
</evidence>
<gene>
    <name evidence="5" type="ORF">HCU73_15810</name>
</gene>
<dbReference type="InterPro" id="IPR050251">
    <property type="entry name" value="HpcH-HpaI_aldolase"/>
</dbReference>
<keyword evidence="3 5" id="KW-0456">Lyase</keyword>
<dbReference type="Gene3D" id="3.20.20.60">
    <property type="entry name" value="Phosphoenolpyruvate-binding domains"/>
    <property type="match status" value="1"/>
</dbReference>
<name>A0A7X6H388_9RHOB</name>
<dbReference type="PANTHER" id="PTHR30502">
    <property type="entry name" value="2-KETO-3-DEOXY-L-RHAMNONATE ALDOLASE"/>
    <property type="match status" value="1"/>
</dbReference>
<comment type="caution">
    <text evidence="5">The sequence shown here is derived from an EMBL/GenBank/DDBJ whole genome shotgun (WGS) entry which is preliminary data.</text>
</comment>
<evidence type="ECO:0000256" key="2">
    <source>
        <dbReference type="ARBA" id="ARBA00022723"/>
    </source>
</evidence>
<dbReference type="Proteomes" id="UP000526408">
    <property type="component" value="Unassembled WGS sequence"/>
</dbReference>
<dbReference type="EMBL" id="JAAZQQ010000006">
    <property type="protein sequence ID" value="NKX46061.1"/>
    <property type="molecule type" value="Genomic_DNA"/>
</dbReference>
<evidence type="ECO:0000313" key="6">
    <source>
        <dbReference type="Proteomes" id="UP000526408"/>
    </source>
</evidence>
<dbReference type="InterPro" id="IPR015813">
    <property type="entry name" value="Pyrv/PenolPyrv_kinase-like_dom"/>
</dbReference>
<dbReference type="GO" id="GO:0005737">
    <property type="term" value="C:cytoplasm"/>
    <property type="evidence" value="ECO:0007669"/>
    <property type="project" value="TreeGrafter"/>
</dbReference>
<evidence type="ECO:0000256" key="1">
    <source>
        <dbReference type="ARBA" id="ARBA00005568"/>
    </source>
</evidence>
<dbReference type="InterPro" id="IPR005000">
    <property type="entry name" value="Aldolase/citrate-lyase_domain"/>
</dbReference>
<accession>A0A7X6H388</accession>
<dbReference type="RefSeq" id="WP_168624451.1">
    <property type="nucleotide sequence ID" value="NZ_JAAZQQ010000006.1"/>
</dbReference>
<dbReference type="SUPFAM" id="SSF51621">
    <property type="entry name" value="Phosphoenolpyruvate/pyruvate domain"/>
    <property type="match status" value="1"/>
</dbReference>
<dbReference type="PANTHER" id="PTHR30502:SF0">
    <property type="entry name" value="PHOSPHOENOLPYRUVATE CARBOXYLASE FAMILY PROTEIN"/>
    <property type="match status" value="1"/>
</dbReference>
<protein>
    <submittedName>
        <fullName evidence="5">HpcH/HpaI aldolase/citrate lyase family protein</fullName>
    </submittedName>
</protein>
<dbReference type="InterPro" id="IPR040442">
    <property type="entry name" value="Pyrv_kinase-like_dom_sf"/>
</dbReference>
<comment type="similarity">
    <text evidence="1">Belongs to the HpcH/HpaI aldolase family.</text>
</comment>